<evidence type="ECO:0000256" key="1">
    <source>
        <dbReference type="ARBA" id="ARBA00000085"/>
    </source>
</evidence>
<dbReference type="EC" id="2.7.13.3" evidence="4"/>
<dbReference type="PROSITE" id="PS50885">
    <property type="entry name" value="HAMP"/>
    <property type="match status" value="1"/>
</dbReference>
<dbReference type="EMBL" id="DXFZ01000021">
    <property type="protein sequence ID" value="HIW95164.1"/>
    <property type="molecule type" value="Genomic_DNA"/>
</dbReference>
<dbReference type="AlphaFoldDB" id="A0A9D1RVX9"/>
<dbReference type="Pfam" id="PF00672">
    <property type="entry name" value="HAMP"/>
    <property type="match status" value="1"/>
</dbReference>
<evidence type="ECO:0000256" key="6">
    <source>
        <dbReference type="ARBA" id="ARBA00022679"/>
    </source>
</evidence>
<evidence type="ECO:0000256" key="5">
    <source>
        <dbReference type="ARBA" id="ARBA00022553"/>
    </source>
</evidence>
<evidence type="ECO:0000259" key="13">
    <source>
        <dbReference type="PROSITE" id="PS50109"/>
    </source>
</evidence>
<gene>
    <name evidence="15" type="ORF">H9867_01555</name>
</gene>
<evidence type="ECO:0000259" key="14">
    <source>
        <dbReference type="PROSITE" id="PS50885"/>
    </source>
</evidence>
<evidence type="ECO:0000256" key="11">
    <source>
        <dbReference type="ARBA" id="ARBA00023136"/>
    </source>
</evidence>
<feature type="domain" description="HAMP" evidence="14">
    <location>
        <begin position="205"/>
        <end position="258"/>
    </location>
</feature>
<dbReference type="GO" id="GO:0005509">
    <property type="term" value="F:calcium ion binding"/>
    <property type="evidence" value="ECO:0007669"/>
    <property type="project" value="UniProtKB-ARBA"/>
</dbReference>
<dbReference type="PANTHER" id="PTHR45436">
    <property type="entry name" value="SENSOR HISTIDINE KINASE YKOH"/>
    <property type="match status" value="1"/>
</dbReference>
<dbReference type="Proteomes" id="UP000824189">
    <property type="component" value="Unassembled WGS sequence"/>
</dbReference>
<organism evidence="15 16">
    <name type="scientific">Candidatus Corynebacterium gallistercoris</name>
    <dbReference type="NCBI Taxonomy" id="2838530"/>
    <lineage>
        <taxon>Bacteria</taxon>
        <taxon>Bacillati</taxon>
        <taxon>Actinomycetota</taxon>
        <taxon>Actinomycetes</taxon>
        <taxon>Mycobacteriales</taxon>
        <taxon>Corynebacteriaceae</taxon>
        <taxon>Corynebacterium</taxon>
    </lineage>
</organism>
<evidence type="ECO:0000256" key="12">
    <source>
        <dbReference type="SAM" id="Phobius"/>
    </source>
</evidence>
<feature type="domain" description="Histidine kinase" evidence="13">
    <location>
        <begin position="280"/>
        <end position="500"/>
    </location>
</feature>
<evidence type="ECO:0000256" key="8">
    <source>
        <dbReference type="ARBA" id="ARBA00022777"/>
    </source>
</evidence>
<evidence type="ECO:0000256" key="4">
    <source>
        <dbReference type="ARBA" id="ARBA00012438"/>
    </source>
</evidence>
<dbReference type="GO" id="GO:0000155">
    <property type="term" value="F:phosphorelay sensor kinase activity"/>
    <property type="evidence" value="ECO:0007669"/>
    <property type="project" value="InterPro"/>
</dbReference>
<dbReference type="InterPro" id="IPR005467">
    <property type="entry name" value="His_kinase_dom"/>
</dbReference>
<comment type="catalytic activity">
    <reaction evidence="1">
        <text>ATP + protein L-histidine = ADP + protein N-phospho-L-histidine.</text>
        <dbReference type="EC" id="2.7.13.3"/>
    </reaction>
</comment>
<dbReference type="Gene3D" id="3.30.565.10">
    <property type="entry name" value="Histidine kinase-like ATPase, C-terminal domain"/>
    <property type="match status" value="1"/>
</dbReference>
<keyword evidence="7 12" id="KW-0812">Transmembrane</keyword>
<dbReference type="InterPro" id="IPR004358">
    <property type="entry name" value="Sig_transdc_His_kin-like_C"/>
</dbReference>
<dbReference type="PROSITE" id="PS50109">
    <property type="entry name" value="HIS_KIN"/>
    <property type="match status" value="1"/>
</dbReference>
<dbReference type="InterPro" id="IPR003660">
    <property type="entry name" value="HAMP_dom"/>
</dbReference>
<evidence type="ECO:0000313" key="16">
    <source>
        <dbReference type="Proteomes" id="UP000824189"/>
    </source>
</evidence>
<dbReference type="InterPro" id="IPR036890">
    <property type="entry name" value="HATPase_C_sf"/>
</dbReference>
<dbReference type="InterPro" id="IPR003661">
    <property type="entry name" value="HisK_dim/P_dom"/>
</dbReference>
<keyword evidence="5" id="KW-0597">Phosphoprotein</keyword>
<dbReference type="FunFam" id="1.10.287.130:FF:000001">
    <property type="entry name" value="Two-component sensor histidine kinase"/>
    <property type="match status" value="1"/>
</dbReference>
<dbReference type="PRINTS" id="PR00344">
    <property type="entry name" value="BCTRLSENSOR"/>
</dbReference>
<evidence type="ECO:0000256" key="9">
    <source>
        <dbReference type="ARBA" id="ARBA00022989"/>
    </source>
</evidence>
<dbReference type="FunFam" id="3.30.565.10:FF:000006">
    <property type="entry name" value="Sensor histidine kinase WalK"/>
    <property type="match status" value="1"/>
</dbReference>
<dbReference type="InterPro" id="IPR036097">
    <property type="entry name" value="HisK_dim/P_sf"/>
</dbReference>
<evidence type="ECO:0000256" key="3">
    <source>
        <dbReference type="ARBA" id="ARBA00004236"/>
    </source>
</evidence>
<accession>A0A9D1RVX9</accession>
<keyword evidence="6" id="KW-0808">Transferase</keyword>
<dbReference type="SMART" id="SM00387">
    <property type="entry name" value="HATPase_c"/>
    <property type="match status" value="1"/>
</dbReference>
<reference evidence="15" key="1">
    <citation type="journal article" date="2021" name="PeerJ">
        <title>Extensive microbial diversity within the chicken gut microbiome revealed by metagenomics and culture.</title>
        <authorList>
            <person name="Gilroy R."/>
            <person name="Ravi A."/>
            <person name="Getino M."/>
            <person name="Pursley I."/>
            <person name="Horton D.L."/>
            <person name="Alikhan N.F."/>
            <person name="Baker D."/>
            <person name="Gharbi K."/>
            <person name="Hall N."/>
            <person name="Watson M."/>
            <person name="Adriaenssens E.M."/>
            <person name="Foster-Nyarko E."/>
            <person name="Jarju S."/>
            <person name="Secka A."/>
            <person name="Antonio M."/>
            <person name="Oren A."/>
            <person name="Chaudhuri R.R."/>
            <person name="La Ragione R."/>
            <person name="Hildebrand F."/>
            <person name="Pallen M.J."/>
        </authorList>
    </citation>
    <scope>NUCLEOTIDE SEQUENCE</scope>
    <source>
        <strain evidence="15">4376</strain>
    </source>
</reference>
<dbReference type="Pfam" id="PF02518">
    <property type="entry name" value="HATPase_c"/>
    <property type="match status" value="1"/>
</dbReference>
<evidence type="ECO:0000256" key="2">
    <source>
        <dbReference type="ARBA" id="ARBA00001968"/>
    </source>
</evidence>
<keyword evidence="10" id="KW-0902">Two-component regulatory system</keyword>
<dbReference type="InterPro" id="IPR050428">
    <property type="entry name" value="TCS_sensor_his_kinase"/>
</dbReference>
<dbReference type="SMART" id="SM00304">
    <property type="entry name" value="HAMP"/>
    <property type="match status" value="1"/>
</dbReference>
<dbReference type="Pfam" id="PF00512">
    <property type="entry name" value="HisKA"/>
    <property type="match status" value="1"/>
</dbReference>
<proteinExistence type="predicted"/>
<evidence type="ECO:0000256" key="10">
    <source>
        <dbReference type="ARBA" id="ARBA00023012"/>
    </source>
</evidence>
<dbReference type="PANTHER" id="PTHR45436:SF5">
    <property type="entry name" value="SENSOR HISTIDINE KINASE TRCS"/>
    <property type="match status" value="1"/>
</dbReference>
<feature type="transmembrane region" description="Helical" evidence="12">
    <location>
        <begin position="28"/>
        <end position="50"/>
    </location>
</feature>
<keyword evidence="11 12" id="KW-0472">Membrane</keyword>
<protein>
    <recommendedName>
        <fullName evidence="4">histidine kinase</fullName>
        <ecNumber evidence="4">2.7.13.3</ecNumber>
    </recommendedName>
</protein>
<sequence>MLNAVSFSAPRRAKDYPGHFLSHYPLKASLVVVITVLVALGLTASSVTVTGTLQRFLIDRVDEQLNAATNGWAHYSGNNLPGSSGGDYNSYPGDAGVTRPPSDFYVLVVDDAVSYEHFNSVNESKPEVRGLEEPSAPVTVPARPGSASSTAWRAASVANDNGTVTIVALPLEDEEHIIARLVLLQVIIGLIVVAALIVASMYLVRRALRPLNEVEITASRIARGELDQRVPEWAPNTEVGRLSQALNRMLAQIQGAFVAVGASEKAARKSEASMRRFIGDASHELRTPLTSVRGYAELYQSGATDDASMVVEKISEEAGRMSLLVEDLLALVRMDEGRPMEKQKVDMLELVLESADSARAGFPGRTIEVKNHSGEVPVVVGDVNRLHQVIGNLLTNALRHGGDDAAVTITLSTKDPEEGAAAGTVDVDVADNGKGIAEKDLPHLFERFYRSDVSRSRASGGSGLGLSIVKGLVEAHGGTISVSSVEGEGTVFTVSLPAQASDPEDAQGRT</sequence>
<comment type="subcellular location">
    <subcellularLocation>
        <location evidence="3">Cell membrane</location>
    </subcellularLocation>
</comment>
<dbReference type="CDD" id="cd06225">
    <property type="entry name" value="HAMP"/>
    <property type="match status" value="1"/>
</dbReference>
<dbReference type="SUPFAM" id="SSF158472">
    <property type="entry name" value="HAMP domain-like"/>
    <property type="match status" value="1"/>
</dbReference>
<dbReference type="CDD" id="cd00082">
    <property type="entry name" value="HisKA"/>
    <property type="match status" value="1"/>
</dbReference>
<dbReference type="InterPro" id="IPR003594">
    <property type="entry name" value="HATPase_dom"/>
</dbReference>
<reference evidence="15" key="2">
    <citation type="submission" date="2021-04" db="EMBL/GenBank/DDBJ databases">
        <authorList>
            <person name="Gilroy R."/>
        </authorList>
    </citation>
    <scope>NUCLEOTIDE SEQUENCE</scope>
    <source>
        <strain evidence="15">4376</strain>
    </source>
</reference>
<dbReference type="SUPFAM" id="SSF47384">
    <property type="entry name" value="Homodimeric domain of signal transducing histidine kinase"/>
    <property type="match status" value="1"/>
</dbReference>
<dbReference type="Gene3D" id="6.10.340.10">
    <property type="match status" value="1"/>
</dbReference>
<dbReference type="GO" id="GO:0005886">
    <property type="term" value="C:plasma membrane"/>
    <property type="evidence" value="ECO:0007669"/>
    <property type="project" value="UniProtKB-SubCell"/>
</dbReference>
<comment type="cofactor">
    <cofactor evidence="2">
        <name>a divalent metal cation</name>
        <dbReference type="ChEBI" id="CHEBI:60240"/>
    </cofactor>
</comment>
<keyword evidence="9 12" id="KW-1133">Transmembrane helix</keyword>
<keyword evidence="8 15" id="KW-0418">Kinase</keyword>
<evidence type="ECO:0000256" key="7">
    <source>
        <dbReference type="ARBA" id="ARBA00022692"/>
    </source>
</evidence>
<dbReference type="SUPFAM" id="SSF55874">
    <property type="entry name" value="ATPase domain of HSP90 chaperone/DNA topoisomerase II/histidine kinase"/>
    <property type="match status" value="1"/>
</dbReference>
<evidence type="ECO:0000313" key="15">
    <source>
        <dbReference type="EMBL" id="HIW95164.1"/>
    </source>
</evidence>
<comment type="caution">
    <text evidence="15">The sequence shown here is derived from an EMBL/GenBank/DDBJ whole genome shotgun (WGS) entry which is preliminary data.</text>
</comment>
<feature type="transmembrane region" description="Helical" evidence="12">
    <location>
        <begin position="181"/>
        <end position="204"/>
    </location>
</feature>
<dbReference type="Gene3D" id="1.10.287.130">
    <property type="match status" value="1"/>
</dbReference>
<name>A0A9D1RVX9_9CORY</name>
<dbReference type="CDD" id="cd00075">
    <property type="entry name" value="HATPase"/>
    <property type="match status" value="1"/>
</dbReference>
<dbReference type="SMART" id="SM00388">
    <property type="entry name" value="HisKA"/>
    <property type="match status" value="1"/>
</dbReference>